<dbReference type="RefSeq" id="WP_240463735.1">
    <property type="nucleotide sequence ID" value="NZ_JAFFHZ010000001.1"/>
</dbReference>
<evidence type="ECO:0000256" key="2">
    <source>
        <dbReference type="SAM" id="Phobius"/>
    </source>
</evidence>
<feature type="compositionally biased region" description="Basic and acidic residues" evidence="1">
    <location>
        <begin position="67"/>
        <end position="89"/>
    </location>
</feature>
<keyword evidence="2" id="KW-0472">Membrane</keyword>
<evidence type="ECO:0000313" key="4">
    <source>
        <dbReference type="Proteomes" id="UP001207626"/>
    </source>
</evidence>
<sequence length="309" mass="34473">MTVSEMKTEEKESNYSGFERFLFFATPIVFTIVLIAVLLTLFNANWRSHVLSLAEQIPVVNQWFSSDQDKSGNKDGKQEKKEKKDVEKEQAEQITELKALLASKDADLRNLADERKSLEGKVSDLSKQLQEVKQKRQEETASSAEYDRQIKDLANMYAKMMPSKAAPVLENLSKEELVLVLDAMKQEDRVKVLEKMNPKVAAEASIMLKDVKPADDLKIKALQARLNKNETTKQASTGLDRTQLSQTFANMTPKSGASILLETAKISPDKALAVLNAVDDAARSRLLNAMTDADKEATAKLVSKLLPNK</sequence>
<reference evidence="3 4" key="1">
    <citation type="submission" date="2022-05" db="EMBL/GenBank/DDBJ databases">
        <title>Genome Sequencing of Bee-Associated Microbes.</title>
        <authorList>
            <person name="Dunlap C."/>
        </authorList>
    </citation>
    <scope>NUCLEOTIDE SEQUENCE [LARGE SCALE GENOMIC DNA]</scope>
    <source>
        <strain evidence="3 4">NRRL NRS-1438</strain>
    </source>
</reference>
<protein>
    <submittedName>
        <fullName evidence="3">Primosomal protein</fullName>
    </submittedName>
</protein>
<evidence type="ECO:0000256" key="1">
    <source>
        <dbReference type="SAM" id="MobiDB-lite"/>
    </source>
</evidence>
<keyword evidence="2" id="KW-1133">Transmembrane helix</keyword>
<feature type="region of interest" description="Disordered" evidence="1">
    <location>
        <begin position="65"/>
        <end position="89"/>
    </location>
</feature>
<keyword evidence="4" id="KW-1185">Reference proteome</keyword>
<gene>
    <name evidence="3" type="ORF">M5X09_01620</name>
</gene>
<feature type="transmembrane region" description="Helical" evidence="2">
    <location>
        <begin position="21"/>
        <end position="42"/>
    </location>
</feature>
<comment type="caution">
    <text evidence="3">The sequence shown here is derived from an EMBL/GenBank/DDBJ whole genome shotgun (WGS) entry which is preliminary data.</text>
</comment>
<proteinExistence type="predicted"/>
<evidence type="ECO:0000313" key="3">
    <source>
        <dbReference type="EMBL" id="MCY9518368.1"/>
    </source>
</evidence>
<organism evidence="3 4">
    <name type="scientific">Paenibacillus apiarius</name>
    <dbReference type="NCBI Taxonomy" id="46240"/>
    <lineage>
        <taxon>Bacteria</taxon>
        <taxon>Bacillati</taxon>
        <taxon>Bacillota</taxon>
        <taxon>Bacilli</taxon>
        <taxon>Bacillales</taxon>
        <taxon>Paenibacillaceae</taxon>
        <taxon>Paenibacillus</taxon>
    </lineage>
</organism>
<dbReference type="EMBL" id="JAMDLW010000001">
    <property type="protein sequence ID" value="MCY9518368.1"/>
    <property type="molecule type" value="Genomic_DNA"/>
</dbReference>
<dbReference type="Proteomes" id="UP001207626">
    <property type="component" value="Unassembled WGS sequence"/>
</dbReference>
<keyword evidence="2" id="KW-0812">Transmembrane</keyword>
<dbReference type="SUPFAM" id="SSF158791">
    <property type="entry name" value="MgtE N-terminal domain-like"/>
    <property type="match status" value="1"/>
</dbReference>
<name>A0ABT4DQH8_9BACL</name>
<dbReference type="GeneID" id="77004352"/>
<accession>A0ABT4DQH8</accession>